<protein>
    <submittedName>
        <fullName evidence="1">Thiamin-phosphate pyrophosphorylase</fullName>
    </submittedName>
</protein>
<dbReference type="Proteomes" id="UP000067008">
    <property type="component" value="Chromosome 2"/>
</dbReference>
<sequence>MLLCLFSFCKYTEKFVKLGNNIYLCNKLLGMKLVVMTKSTYFVEEDKILTALFEEGLDNLHISKTEKSTLYLERLLSLIPNTYHRYITVHQYYHLKAEKSLAGIHLDTENAVPPIGYKGQIGRTCRNSMLLKEMRRSSDYVFLANMYSSERNNFDEEHTFSDLELNELKGQGLLGKRVYAMGGITLERLPDVKQYGFGGIVVGEEFWNQFDLHADIDFKGIIKYFQKLQQAIE</sequence>
<dbReference type="OMA" id="MTKSTYF"/>
<name>A0AAD1BHK5_PREIN</name>
<dbReference type="InterPro" id="IPR036206">
    <property type="entry name" value="ThiamineP_synth_sf"/>
</dbReference>
<reference evidence="1 2" key="1">
    <citation type="submission" date="2015-07" db="EMBL/GenBank/DDBJ databases">
        <title>Complete genome sequence of Prevotella intermedia strain 17-2.</title>
        <authorList>
            <person name="Nambu T."/>
        </authorList>
    </citation>
    <scope>NUCLEOTIDE SEQUENCE [LARGE SCALE GENOMIC DNA]</scope>
    <source>
        <strain evidence="1 2">17-2</strain>
    </source>
</reference>
<dbReference type="EMBL" id="AP014925">
    <property type="protein sequence ID" value="BAR95789.1"/>
    <property type="molecule type" value="Genomic_DNA"/>
</dbReference>
<evidence type="ECO:0000313" key="2">
    <source>
        <dbReference type="Proteomes" id="UP000067008"/>
    </source>
</evidence>
<dbReference type="InterPro" id="IPR013785">
    <property type="entry name" value="Aldolase_TIM"/>
</dbReference>
<dbReference type="AlphaFoldDB" id="A0AAD1BHK5"/>
<gene>
    <name evidence="1" type="ORF">PI172_1061</name>
</gene>
<accession>A0AAD1BHK5</accession>
<dbReference type="SUPFAM" id="SSF51391">
    <property type="entry name" value="Thiamin phosphate synthase"/>
    <property type="match status" value="1"/>
</dbReference>
<dbReference type="Gene3D" id="3.20.20.70">
    <property type="entry name" value="Aldolase class I"/>
    <property type="match status" value="1"/>
</dbReference>
<evidence type="ECO:0000313" key="1">
    <source>
        <dbReference type="EMBL" id="BAR95789.1"/>
    </source>
</evidence>
<proteinExistence type="predicted"/>
<organism evidence="1 2">
    <name type="scientific">Prevotella intermedia</name>
    <dbReference type="NCBI Taxonomy" id="28131"/>
    <lineage>
        <taxon>Bacteria</taxon>
        <taxon>Pseudomonadati</taxon>
        <taxon>Bacteroidota</taxon>
        <taxon>Bacteroidia</taxon>
        <taxon>Bacteroidales</taxon>
        <taxon>Prevotellaceae</taxon>
        <taxon>Prevotella</taxon>
    </lineage>
</organism>